<dbReference type="Proteomes" id="UP001595957">
    <property type="component" value="Unassembled WGS sequence"/>
</dbReference>
<comment type="caution">
    <text evidence="1">The sequence shown here is derived from an EMBL/GenBank/DDBJ whole genome shotgun (WGS) entry which is preliminary data.</text>
</comment>
<accession>A0ABV9F0Y6</accession>
<dbReference type="EMBL" id="JBHSFZ010000031">
    <property type="protein sequence ID" value="MFC4595458.1"/>
    <property type="molecule type" value="Genomic_DNA"/>
</dbReference>
<organism evidence="1 2">
    <name type="scientific">Sphingobium tyrosinilyticum</name>
    <dbReference type="NCBI Taxonomy" id="2715436"/>
    <lineage>
        <taxon>Bacteria</taxon>
        <taxon>Pseudomonadati</taxon>
        <taxon>Pseudomonadota</taxon>
        <taxon>Alphaproteobacteria</taxon>
        <taxon>Sphingomonadales</taxon>
        <taxon>Sphingomonadaceae</taxon>
        <taxon>Sphingobium</taxon>
    </lineage>
</organism>
<sequence>MEKIASETGLARTTLYSRFRRNPTCSVQSTGDVKDIGEVLCLRVADMASLLVDPLFRGLHALILLNRRRFPDLAPLMHELGYLNAVRLLAQDIRAAAQRTALRNRKPWLNIF</sequence>
<evidence type="ECO:0008006" key="3">
    <source>
        <dbReference type="Google" id="ProtNLM"/>
    </source>
</evidence>
<proteinExistence type="predicted"/>
<reference evidence="2" key="1">
    <citation type="journal article" date="2019" name="Int. J. Syst. Evol. Microbiol.">
        <title>The Global Catalogue of Microorganisms (GCM) 10K type strain sequencing project: providing services to taxonomists for standard genome sequencing and annotation.</title>
        <authorList>
            <consortium name="The Broad Institute Genomics Platform"/>
            <consortium name="The Broad Institute Genome Sequencing Center for Infectious Disease"/>
            <person name="Wu L."/>
            <person name="Ma J."/>
        </authorList>
    </citation>
    <scope>NUCLEOTIDE SEQUENCE [LARGE SCALE GENOMIC DNA]</scope>
    <source>
        <strain evidence="2">NBRC 103632</strain>
    </source>
</reference>
<keyword evidence="2" id="KW-1185">Reference proteome</keyword>
<evidence type="ECO:0000313" key="2">
    <source>
        <dbReference type="Proteomes" id="UP001595957"/>
    </source>
</evidence>
<gene>
    <name evidence="1" type="ORF">ACFO3E_14820</name>
</gene>
<protein>
    <recommendedName>
        <fullName evidence="3">TetR family transcriptional regulator</fullName>
    </recommendedName>
</protein>
<evidence type="ECO:0000313" key="1">
    <source>
        <dbReference type="EMBL" id="MFC4595458.1"/>
    </source>
</evidence>
<dbReference type="Gene3D" id="1.10.357.10">
    <property type="entry name" value="Tetracycline Repressor, domain 2"/>
    <property type="match status" value="1"/>
</dbReference>
<name>A0ABV9F0Y6_9SPHN</name>